<keyword evidence="3" id="KW-1185">Reference proteome</keyword>
<feature type="signal peptide" evidence="1">
    <location>
        <begin position="1"/>
        <end position="18"/>
    </location>
</feature>
<accession>A0ABD3WUD7</accession>
<proteinExistence type="predicted"/>
<dbReference type="AlphaFoldDB" id="A0ABD3WUD7"/>
<evidence type="ECO:0000313" key="3">
    <source>
        <dbReference type="Proteomes" id="UP001634394"/>
    </source>
</evidence>
<protein>
    <recommendedName>
        <fullName evidence="4">Cadherin domain-containing protein</fullName>
    </recommendedName>
</protein>
<name>A0ABD3WUD7_SINWO</name>
<comment type="caution">
    <text evidence="2">The sequence shown here is derived from an EMBL/GenBank/DDBJ whole genome shotgun (WGS) entry which is preliminary data.</text>
</comment>
<evidence type="ECO:0008006" key="4">
    <source>
        <dbReference type="Google" id="ProtNLM"/>
    </source>
</evidence>
<dbReference type="Proteomes" id="UP001634394">
    <property type="component" value="Unassembled WGS sequence"/>
</dbReference>
<evidence type="ECO:0000256" key="1">
    <source>
        <dbReference type="SAM" id="SignalP"/>
    </source>
</evidence>
<keyword evidence="1" id="KW-0732">Signal</keyword>
<evidence type="ECO:0000313" key="2">
    <source>
        <dbReference type="EMBL" id="KAL3877577.1"/>
    </source>
</evidence>
<dbReference type="EMBL" id="JBJQND010000005">
    <property type="protein sequence ID" value="KAL3877577.1"/>
    <property type="molecule type" value="Genomic_DNA"/>
</dbReference>
<gene>
    <name evidence="2" type="ORF">ACJMK2_035273</name>
</gene>
<organism evidence="2 3">
    <name type="scientific">Sinanodonta woodiana</name>
    <name type="common">Chinese pond mussel</name>
    <name type="synonym">Anodonta woodiana</name>
    <dbReference type="NCBI Taxonomy" id="1069815"/>
    <lineage>
        <taxon>Eukaryota</taxon>
        <taxon>Metazoa</taxon>
        <taxon>Spiralia</taxon>
        <taxon>Lophotrochozoa</taxon>
        <taxon>Mollusca</taxon>
        <taxon>Bivalvia</taxon>
        <taxon>Autobranchia</taxon>
        <taxon>Heteroconchia</taxon>
        <taxon>Palaeoheterodonta</taxon>
        <taxon>Unionida</taxon>
        <taxon>Unionoidea</taxon>
        <taxon>Unionidae</taxon>
        <taxon>Unioninae</taxon>
        <taxon>Sinanodonta</taxon>
    </lineage>
</organism>
<sequence length="255" mass="28633">MDFKFVVIFSFVLKVIHGLYISQQNLSFCFPNNAEQGMLLGRVFVHTKISSDCSEADIEYALMATEGTKNVLQYFEITGSGWIRLASPLDGTAKGQTLFNFLIEVKCKSESSLQPLIVPVTLRQETSSMAGSIQKDDMRRYCFGDLPKTFQIEENVENVSLGLLRGCGDETFNISTEEITMMITINSVVIDLDEAQAAPHTVEILNDPFGVCRAKEPICYQVNNSQLCRLGASLDLRRPNNTRFRCRTYNGRIVK</sequence>
<reference evidence="2 3" key="1">
    <citation type="submission" date="2024-11" db="EMBL/GenBank/DDBJ databases">
        <title>Chromosome-level genome assembly of the freshwater bivalve Anodonta woodiana.</title>
        <authorList>
            <person name="Chen X."/>
        </authorList>
    </citation>
    <scope>NUCLEOTIDE SEQUENCE [LARGE SCALE GENOMIC DNA]</scope>
    <source>
        <strain evidence="2">MN2024</strain>
        <tissue evidence="2">Gills</tissue>
    </source>
</reference>
<feature type="chain" id="PRO_5044771822" description="Cadherin domain-containing protein" evidence="1">
    <location>
        <begin position="19"/>
        <end position="255"/>
    </location>
</feature>